<reference evidence="1" key="1">
    <citation type="journal article" date="2014" name="Front. Microbiol.">
        <title>High frequency of phylogenetically diverse reductive dehalogenase-homologous genes in deep subseafloor sedimentary metagenomes.</title>
        <authorList>
            <person name="Kawai M."/>
            <person name="Futagami T."/>
            <person name="Toyoda A."/>
            <person name="Takaki Y."/>
            <person name="Nishi S."/>
            <person name="Hori S."/>
            <person name="Arai W."/>
            <person name="Tsubouchi T."/>
            <person name="Morono Y."/>
            <person name="Uchiyama I."/>
            <person name="Ito T."/>
            <person name="Fujiyama A."/>
            <person name="Inagaki F."/>
            <person name="Takami H."/>
        </authorList>
    </citation>
    <scope>NUCLEOTIDE SEQUENCE</scope>
    <source>
        <strain evidence="1">Expedition CK06-06</strain>
    </source>
</reference>
<sequence>AATGTVCVTRSDEMTERGLESSGGPKHIYMVKEAVKRVLDEFDTMNRLLFQFELTTRPKVTFHEDRFDKYAMSQTIEFRPDILISHIPRDERKARKNDTELRRYSNELDEKVWESIQDSNYIIIEVETNPMRAFKQNILKHAYYSRLKDERTRRNARFRYAFVLVISLDSKVPADIEPFDVLWRVKDGP</sequence>
<proteinExistence type="predicted"/>
<name>X1HYV3_9ZZZZ</name>
<feature type="non-terminal residue" evidence="1">
    <location>
        <position position="1"/>
    </location>
</feature>
<dbReference type="EMBL" id="BARU01030217">
    <property type="protein sequence ID" value="GAH75346.1"/>
    <property type="molecule type" value="Genomic_DNA"/>
</dbReference>
<evidence type="ECO:0000313" key="1">
    <source>
        <dbReference type="EMBL" id="GAH75346.1"/>
    </source>
</evidence>
<protein>
    <submittedName>
        <fullName evidence="1">Uncharacterized protein</fullName>
    </submittedName>
</protein>
<accession>X1HYV3</accession>
<gene>
    <name evidence="1" type="ORF">S03H2_47986</name>
</gene>
<organism evidence="1">
    <name type="scientific">marine sediment metagenome</name>
    <dbReference type="NCBI Taxonomy" id="412755"/>
    <lineage>
        <taxon>unclassified sequences</taxon>
        <taxon>metagenomes</taxon>
        <taxon>ecological metagenomes</taxon>
    </lineage>
</organism>
<dbReference type="AlphaFoldDB" id="X1HYV3"/>
<comment type="caution">
    <text evidence="1">The sequence shown here is derived from an EMBL/GenBank/DDBJ whole genome shotgun (WGS) entry which is preliminary data.</text>
</comment>